<proteinExistence type="inferred from homology"/>
<comment type="caution">
    <text evidence="4">The sequence shown here is derived from an EMBL/GenBank/DDBJ whole genome shotgun (WGS) entry which is preliminary data.</text>
</comment>
<sequence>MAPGTLDFKCALVTGGGGGIGKAMAQHLISQGKKVIIAGRTEKKLQETSTEIGCQAYYVLDTGDVKAIPDFVQKITKEHPELDCLINNAGVQRPLDFIEMKPEDFLSKGDAEIDINIRGPMHLILLLLPHFKSKQYACIMNVSSILGFIPISVINPVYNGTKAWVHFFTMTLRTQLAKDKHNIKVVEIAPPTVSTDLHRERSDPDDNKKDKNSAALSVDEFMDEVSRGWSEGKDLISAGPGVEIVQKWVDAYGAQYEKSAH</sequence>
<accession>A0A9P4IYQ5</accession>
<dbReference type="PANTHER" id="PTHR44196:SF1">
    <property type="entry name" value="DEHYDROGENASE_REDUCTASE SDR FAMILY MEMBER 7B"/>
    <property type="match status" value="1"/>
</dbReference>
<dbReference type="OrthoDB" id="37659at2759"/>
<dbReference type="SUPFAM" id="SSF51735">
    <property type="entry name" value="NAD(P)-binding Rossmann-fold domains"/>
    <property type="match status" value="1"/>
</dbReference>
<dbReference type="Proteomes" id="UP000799439">
    <property type="component" value="Unassembled WGS sequence"/>
</dbReference>
<dbReference type="Gene3D" id="3.40.50.720">
    <property type="entry name" value="NAD(P)-binding Rossmann-like Domain"/>
    <property type="match status" value="1"/>
</dbReference>
<dbReference type="InterPro" id="IPR036291">
    <property type="entry name" value="NAD(P)-bd_dom_sf"/>
</dbReference>
<dbReference type="AlphaFoldDB" id="A0A9P4IYQ5"/>
<dbReference type="InterPro" id="IPR002347">
    <property type="entry name" value="SDR_fam"/>
</dbReference>
<dbReference type="Pfam" id="PF00106">
    <property type="entry name" value="adh_short"/>
    <property type="match status" value="1"/>
</dbReference>
<dbReference type="EMBL" id="ML996087">
    <property type="protein sequence ID" value="KAF2152026.1"/>
    <property type="molecule type" value="Genomic_DNA"/>
</dbReference>
<evidence type="ECO:0000256" key="1">
    <source>
        <dbReference type="ARBA" id="ARBA00006484"/>
    </source>
</evidence>
<dbReference type="GO" id="GO:0016491">
    <property type="term" value="F:oxidoreductase activity"/>
    <property type="evidence" value="ECO:0007669"/>
    <property type="project" value="UniProtKB-KW"/>
</dbReference>
<dbReference type="PRINTS" id="PR00080">
    <property type="entry name" value="SDRFAMILY"/>
</dbReference>
<keyword evidence="2" id="KW-0560">Oxidoreductase</keyword>
<comment type="similarity">
    <text evidence="1 3">Belongs to the short-chain dehydrogenases/reductases (SDR) family.</text>
</comment>
<keyword evidence="5" id="KW-1185">Reference proteome</keyword>
<reference evidence="4" key="1">
    <citation type="journal article" date="2020" name="Stud. Mycol.">
        <title>101 Dothideomycetes genomes: a test case for predicting lifestyles and emergence of pathogens.</title>
        <authorList>
            <person name="Haridas S."/>
            <person name="Albert R."/>
            <person name="Binder M."/>
            <person name="Bloem J."/>
            <person name="Labutti K."/>
            <person name="Salamov A."/>
            <person name="Andreopoulos B."/>
            <person name="Baker S."/>
            <person name="Barry K."/>
            <person name="Bills G."/>
            <person name="Bluhm B."/>
            <person name="Cannon C."/>
            <person name="Castanera R."/>
            <person name="Culley D."/>
            <person name="Daum C."/>
            <person name="Ezra D."/>
            <person name="Gonzalez J."/>
            <person name="Henrissat B."/>
            <person name="Kuo A."/>
            <person name="Liang C."/>
            <person name="Lipzen A."/>
            <person name="Lutzoni F."/>
            <person name="Magnuson J."/>
            <person name="Mondo S."/>
            <person name="Nolan M."/>
            <person name="Ohm R."/>
            <person name="Pangilinan J."/>
            <person name="Park H.-J."/>
            <person name="Ramirez L."/>
            <person name="Alfaro M."/>
            <person name="Sun H."/>
            <person name="Tritt A."/>
            <person name="Yoshinaga Y."/>
            <person name="Zwiers L.-H."/>
            <person name="Turgeon B."/>
            <person name="Goodwin S."/>
            <person name="Spatafora J."/>
            <person name="Crous P."/>
            <person name="Grigoriev I."/>
        </authorList>
    </citation>
    <scope>NUCLEOTIDE SEQUENCE</scope>
    <source>
        <strain evidence="4">CBS 260.36</strain>
    </source>
</reference>
<evidence type="ECO:0000313" key="4">
    <source>
        <dbReference type="EMBL" id="KAF2152026.1"/>
    </source>
</evidence>
<dbReference type="GO" id="GO:0016020">
    <property type="term" value="C:membrane"/>
    <property type="evidence" value="ECO:0007669"/>
    <property type="project" value="TreeGrafter"/>
</dbReference>
<dbReference type="PRINTS" id="PR00081">
    <property type="entry name" value="GDHRDH"/>
</dbReference>
<organism evidence="4 5">
    <name type="scientific">Myriangium duriaei CBS 260.36</name>
    <dbReference type="NCBI Taxonomy" id="1168546"/>
    <lineage>
        <taxon>Eukaryota</taxon>
        <taxon>Fungi</taxon>
        <taxon>Dikarya</taxon>
        <taxon>Ascomycota</taxon>
        <taxon>Pezizomycotina</taxon>
        <taxon>Dothideomycetes</taxon>
        <taxon>Dothideomycetidae</taxon>
        <taxon>Myriangiales</taxon>
        <taxon>Myriangiaceae</taxon>
        <taxon>Myriangium</taxon>
    </lineage>
</organism>
<protein>
    <submittedName>
        <fullName evidence="4">NAD(P)-binding protein</fullName>
    </submittedName>
</protein>
<evidence type="ECO:0000256" key="2">
    <source>
        <dbReference type="ARBA" id="ARBA00023002"/>
    </source>
</evidence>
<dbReference type="PANTHER" id="PTHR44196">
    <property type="entry name" value="DEHYDROGENASE/REDUCTASE SDR FAMILY MEMBER 7B"/>
    <property type="match status" value="1"/>
</dbReference>
<evidence type="ECO:0000313" key="5">
    <source>
        <dbReference type="Proteomes" id="UP000799439"/>
    </source>
</evidence>
<gene>
    <name evidence="4" type="ORF">K461DRAFT_279557</name>
</gene>
<name>A0A9P4IYQ5_9PEZI</name>
<evidence type="ECO:0000256" key="3">
    <source>
        <dbReference type="RuleBase" id="RU000363"/>
    </source>
</evidence>